<dbReference type="GO" id="GO:0016787">
    <property type="term" value="F:hydrolase activity"/>
    <property type="evidence" value="ECO:0007669"/>
    <property type="project" value="UniProtKB-KW"/>
</dbReference>
<dbReference type="Proteomes" id="UP000249354">
    <property type="component" value="Unassembled WGS sequence"/>
</dbReference>
<proteinExistence type="predicted"/>
<keyword evidence="1" id="KW-0378">Hydrolase</keyword>
<organism evidence="1 2">
    <name type="scientific">Leptolyngbya foveolarum</name>
    <dbReference type="NCBI Taxonomy" id="47253"/>
    <lineage>
        <taxon>Bacteria</taxon>
        <taxon>Bacillati</taxon>
        <taxon>Cyanobacteriota</taxon>
        <taxon>Cyanophyceae</taxon>
        <taxon>Leptolyngbyales</taxon>
        <taxon>Leptolyngbyaceae</taxon>
        <taxon>Leptolyngbya group</taxon>
        <taxon>Leptolyngbya</taxon>
    </lineage>
</organism>
<dbReference type="AlphaFoldDB" id="A0A2W4W510"/>
<protein>
    <submittedName>
        <fullName evidence="1">Zn-dependent hydrolase</fullName>
    </submittedName>
</protein>
<evidence type="ECO:0000313" key="2">
    <source>
        <dbReference type="Proteomes" id="UP000249354"/>
    </source>
</evidence>
<dbReference type="EMBL" id="QBMC01000042">
    <property type="protein sequence ID" value="PZO19531.1"/>
    <property type="molecule type" value="Genomic_DNA"/>
</dbReference>
<dbReference type="Gene3D" id="3.60.15.10">
    <property type="entry name" value="Ribonuclease Z/Hydroxyacylglutathione hydrolase-like"/>
    <property type="match status" value="1"/>
</dbReference>
<sequence>MKLTWFDANSWLIEAGGQRILLDPWLVGDLVFGGMNWLVRGIRKDPSNPEQSIDIDIPENIDLILLSQGLADHAHPETLARLNKTIPVVASPDGAKAAREQGFESVTEIDHGESLRLNGLKIQAFVGAPVGAFKQENGYIVTFLDDGFLEQDASERDSSDRGLRLYYEPHGYPDTDRLKDADAVDIAITPMADINLLTIAPVIRGGSAAMEIAKLLNPQVMLPTAQNGRVTYEGLISPVLNESGGAEAIRPQLKAKGFEPRIVALASGETVTLDLKARTPVAVSVGGAGT</sequence>
<dbReference type="PANTHER" id="PTHR36142:SF2">
    <property type="entry name" value="METALLO-HYDROLASE_OXIDOREDUCTASE SUPERFAMILY PROTEIN"/>
    <property type="match status" value="1"/>
</dbReference>
<comment type="caution">
    <text evidence="1">The sequence shown here is derived from an EMBL/GenBank/DDBJ whole genome shotgun (WGS) entry which is preliminary data.</text>
</comment>
<dbReference type="Pfam" id="PF13483">
    <property type="entry name" value="Lactamase_B_3"/>
    <property type="match status" value="1"/>
</dbReference>
<reference evidence="1 2" key="2">
    <citation type="submission" date="2018-06" db="EMBL/GenBank/DDBJ databases">
        <title>Metagenomic assembly of (sub)arctic Cyanobacteria and their associated microbiome from non-axenic cultures.</title>
        <authorList>
            <person name="Baurain D."/>
        </authorList>
    </citation>
    <scope>NUCLEOTIDE SEQUENCE [LARGE SCALE GENOMIC DNA]</scope>
    <source>
        <strain evidence="1">ULC129bin1</strain>
    </source>
</reference>
<name>A0A2W4W510_9CYAN</name>
<evidence type="ECO:0000313" key="1">
    <source>
        <dbReference type="EMBL" id="PZO19531.1"/>
    </source>
</evidence>
<dbReference type="SUPFAM" id="SSF56281">
    <property type="entry name" value="Metallo-hydrolase/oxidoreductase"/>
    <property type="match status" value="1"/>
</dbReference>
<dbReference type="InterPro" id="IPR036866">
    <property type="entry name" value="RibonucZ/Hydroxyglut_hydro"/>
</dbReference>
<gene>
    <name evidence="1" type="ORF">DCF25_08350</name>
</gene>
<accession>A0A2W4W510</accession>
<dbReference type="PANTHER" id="PTHR36142">
    <property type="entry name" value="METALLO-HYDROLASE/OXIDOREDUCTASE SUPERFAMILY PROTEIN"/>
    <property type="match status" value="1"/>
</dbReference>
<reference evidence="2" key="1">
    <citation type="submission" date="2018-04" db="EMBL/GenBank/DDBJ databases">
        <authorList>
            <person name="Cornet L."/>
        </authorList>
    </citation>
    <scope>NUCLEOTIDE SEQUENCE [LARGE SCALE GENOMIC DNA]</scope>
</reference>